<evidence type="ECO:0000259" key="2">
    <source>
        <dbReference type="Pfam" id="PF01996"/>
    </source>
</evidence>
<feature type="region of interest" description="Disordered" evidence="1">
    <location>
        <begin position="245"/>
        <end position="267"/>
    </location>
</feature>
<reference evidence="3 4" key="1">
    <citation type="submission" date="2018-01" db="EMBL/GenBank/DDBJ databases">
        <title>Complete genome sequence of G25-42.</title>
        <authorList>
            <person name="Zheng Z."/>
            <person name="Sun M."/>
        </authorList>
    </citation>
    <scope>NUCLEOTIDE SEQUENCE [LARGE SCALE GENOMIC DNA]</scope>
    <source>
        <strain evidence="3 4">G25-42</strain>
    </source>
</reference>
<accession>A0A437SHD5</accession>
<dbReference type="RefSeq" id="WP_023524097.1">
    <property type="nucleotide sequence ID" value="NZ_JBAKCA010000136.1"/>
</dbReference>
<comment type="caution">
    <text evidence="3">The sequence shown here is derived from an EMBL/GenBank/DDBJ whole genome shotgun (WGS) entry which is preliminary data.</text>
</comment>
<organism evidence="3 4">
    <name type="scientific">Bacillus thuringiensis</name>
    <dbReference type="NCBI Taxonomy" id="1428"/>
    <lineage>
        <taxon>Bacteria</taxon>
        <taxon>Bacillati</taxon>
        <taxon>Bacillota</taxon>
        <taxon>Bacilli</taxon>
        <taxon>Bacillales</taxon>
        <taxon>Bacillaceae</taxon>
        <taxon>Bacillus</taxon>
        <taxon>Bacillus cereus group</taxon>
    </lineage>
</organism>
<proteinExistence type="predicted"/>
<evidence type="ECO:0000256" key="1">
    <source>
        <dbReference type="SAM" id="MobiDB-lite"/>
    </source>
</evidence>
<dbReference type="Gene3D" id="3.90.1660.10">
    <property type="entry name" value="CofE-like domain"/>
    <property type="match status" value="1"/>
</dbReference>
<protein>
    <submittedName>
        <fullName evidence="3">Glutamate ligase</fullName>
    </submittedName>
</protein>
<name>A0A437SHD5_BACTU</name>
<keyword evidence="3" id="KW-0436">Ligase</keyword>
<dbReference type="SUPFAM" id="SSF144010">
    <property type="entry name" value="CofE-like"/>
    <property type="match status" value="1"/>
</dbReference>
<dbReference type="AlphaFoldDB" id="A0A437SHD5"/>
<dbReference type="Gene3D" id="3.30.1330.100">
    <property type="entry name" value="CofE-like"/>
    <property type="match status" value="1"/>
</dbReference>
<feature type="domain" description="Coenzyme F420:L-glutamate ligase-like" evidence="2">
    <location>
        <begin position="11"/>
        <end position="230"/>
    </location>
</feature>
<dbReference type="EMBL" id="LDER01000219">
    <property type="protein sequence ID" value="RVU63195.1"/>
    <property type="molecule type" value="Genomic_DNA"/>
</dbReference>
<evidence type="ECO:0000313" key="4">
    <source>
        <dbReference type="Proteomes" id="UP000286687"/>
    </source>
</evidence>
<dbReference type="Pfam" id="PF01996">
    <property type="entry name" value="F420_ligase"/>
    <property type="match status" value="1"/>
</dbReference>
<dbReference type="Proteomes" id="UP000286687">
    <property type="component" value="Unassembled WGS sequence"/>
</dbReference>
<dbReference type="PANTHER" id="PTHR47917">
    <property type="match status" value="1"/>
</dbReference>
<evidence type="ECO:0000313" key="3">
    <source>
        <dbReference type="EMBL" id="RVU63195.1"/>
    </source>
</evidence>
<feature type="compositionally biased region" description="Basic and acidic residues" evidence="1">
    <location>
        <begin position="249"/>
        <end position="267"/>
    </location>
</feature>
<sequence length="267" mass="29088">MQINIEAIPNIPRINKGDNIGEIIALSAVKSNFKIYNGDILCVASKAISTAEGRDIALSNVKPSELANEIHQKIPRKDPRIIQKMIDETGDPTGNKLDINIENQYIGAWLPNGMRLTSAGIDKIDSNHVMLLPENPDLSAKKISEIVQQKLNVRVGVIITDSDGRIEKLGSTQIAIGLYGIPALRVSESVDPATGKIKKSEETFCDLLAATAALIMGQRGTNKPIVRISGIDYIFNESSRITDSLGMVPKEHENSADIKEPKPRSTE</sequence>
<dbReference type="PANTHER" id="PTHR47917:SF1">
    <property type="entry name" value="COENZYME F420:L-GLUTAMATE LIGASE"/>
    <property type="match status" value="1"/>
</dbReference>
<gene>
    <name evidence="3" type="ORF">BM74_16450</name>
</gene>
<dbReference type="GO" id="GO:0052618">
    <property type="term" value="F:coenzyme F420-0:L-glutamate ligase activity"/>
    <property type="evidence" value="ECO:0007669"/>
    <property type="project" value="TreeGrafter"/>
</dbReference>
<dbReference type="InterPro" id="IPR002847">
    <property type="entry name" value="F420-0_gamma-glut_ligase-dom"/>
</dbReference>